<dbReference type="InterPro" id="IPR035952">
    <property type="entry name" value="Rhomboid-like_sf"/>
</dbReference>
<comment type="subcellular location">
    <subcellularLocation>
        <location evidence="1">Membrane</location>
        <topology evidence="1">Multi-pass membrane protein</topology>
    </subcellularLocation>
</comment>
<dbReference type="Gene3D" id="1.20.1540.10">
    <property type="entry name" value="Rhomboid-like"/>
    <property type="match status" value="1"/>
</dbReference>
<evidence type="ECO:0000256" key="6">
    <source>
        <dbReference type="SAM" id="Phobius"/>
    </source>
</evidence>
<protein>
    <submittedName>
        <fullName evidence="8">Rhomboid protease GlpG</fullName>
        <ecNumber evidence="8">3.4.21.105</ecNumber>
    </submittedName>
</protein>
<dbReference type="PANTHER" id="PTHR43066">
    <property type="entry name" value="RHOMBOID-RELATED PROTEIN"/>
    <property type="match status" value="1"/>
</dbReference>
<dbReference type="PROSITE" id="PS50005">
    <property type="entry name" value="TPR"/>
    <property type="match status" value="1"/>
</dbReference>
<dbReference type="GO" id="GO:0006508">
    <property type="term" value="P:proteolysis"/>
    <property type="evidence" value="ECO:0007669"/>
    <property type="project" value="UniProtKB-KW"/>
</dbReference>
<dbReference type="GO" id="GO:0004252">
    <property type="term" value="F:serine-type endopeptidase activity"/>
    <property type="evidence" value="ECO:0007669"/>
    <property type="project" value="InterPro"/>
</dbReference>
<dbReference type="PANTHER" id="PTHR43066:SF11">
    <property type="entry name" value="PEPTIDASE S54 RHOMBOID DOMAIN-CONTAINING PROTEIN"/>
    <property type="match status" value="1"/>
</dbReference>
<dbReference type="Pfam" id="PF13414">
    <property type="entry name" value="TPR_11"/>
    <property type="match status" value="1"/>
</dbReference>
<dbReference type="Pfam" id="PF01694">
    <property type="entry name" value="Rhomboid"/>
    <property type="match status" value="1"/>
</dbReference>
<keyword evidence="8" id="KW-0378">Hydrolase</keyword>
<dbReference type="SMART" id="SM00028">
    <property type="entry name" value="TPR"/>
    <property type="match status" value="2"/>
</dbReference>
<dbReference type="EC" id="3.4.21.105" evidence="8"/>
<dbReference type="GO" id="GO:0016020">
    <property type="term" value="C:membrane"/>
    <property type="evidence" value="ECO:0007669"/>
    <property type="project" value="UniProtKB-SubCell"/>
</dbReference>
<dbReference type="SUPFAM" id="SSF144091">
    <property type="entry name" value="Rhomboid-like"/>
    <property type="match status" value="1"/>
</dbReference>
<keyword evidence="9" id="KW-1185">Reference proteome</keyword>
<dbReference type="SUPFAM" id="SSF48452">
    <property type="entry name" value="TPR-like"/>
    <property type="match status" value="1"/>
</dbReference>
<feature type="transmembrane region" description="Helical" evidence="6">
    <location>
        <begin position="84"/>
        <end position="101"/>
    </location>
</feature>
<proteinExistence type="predicted"/>
<keyword evidence="5" id="KW-0802">TPR repeat</keyword>
<evidence type="ECO:0000256" key="1">
    <source>
        <dbReference type="ARBA" id="ARBA00004141"/>
    </source>
</evidence>
<accession>A0A518D167</accession>
<gene>
    <name evidence="8" type="primary">glpG</name>
    <name evidence="8" type="ORF">Pla163_23600</name>
</gene>
<dbReference type="EMBL" id="CP036290">
    <property type="protein sequence ID" value="QDU85232.1"/>
    <property type="molecule type" value="Genomic_DNA"/>
</dbReference>
<feature type="transmembrane region" description="Helical" evidence="6">
    <location>
        <begin position="138"/>
        <end position="158"/>
    </location>
</feature>
<dbReference type="Gene3D" id="1.25.40.10">
    <property type="entry name" value="Tetratricopeptide repeat domain"/>
    <property type="match status" value="1"/>
</dbReference>
<feature type="transmembrane region" description="Helical" evidence="6">
    <location>
        <begin position="164"/>
        <end position="183"/>
    </location>
</feature>
<evidence type="ECO:0000256" key="5">
    <source>
        <dbReference type="PROSITE-ProRule" id="PRU00339"/>
    </source>
</evidence>
<dbReference type="InterPro" id="IPR019734">
    <property type="entry name" value="TPR_rpt"/>
</dbReference>
<evidence type="ECO:0000313" key="8">
    <source>
        <dbReference type="EMBL" id="QDU85232.1"/>
    </source>
</evidence>
<organism evidence="8 9">
    <name type="scientific">Rohdeia mirabilis</name>
    <dbReference type="NCBI Taxonomy" id="2528008"/>
    <lineage>
        <taxon>Bacteria</taxon>
        <taxon>Pseudomonadati</taxon>
        <taxon>Planctomycetota</taxon>
        <taxon>Planctomycetia</taxon>
        <taxon>Planctomycetia incertae sedis</taxon>
        <taxon>Rohdeia</taxon>
    </lineage>
</organism>
<evidence type="ECO:0000256" key="4">
    <source>
        <dbReference type="ARBA" id="ARBA00023136"/>
    </source>
</evidence>
<dbReference type="InterPro" id="IPR011990">
    <property type="entry name" value="TPR-like_helical_dom_sf"/>
</dbReference>
<name>A0A518D167_9BACT</name>
<feature type="transmembrane region" description="Helical" evidence="6">
    <location>
        <begin position="195"/>
        <end position="214"/>
    </location>
</feature>
<evidence type="ECO:0000256" key="2">
    <source>
        <dbReference type="ARBA" id="ARBA00022692"/>
    </source>
</evidence>
<keyword evidence="4 6" id="KW-0472">Membrane</keyword>
<dbReference type="InterPro" id="IPR022764">
    <property type="entry name" value="Peptidase_S54_rhomboid_dom"/>
</dbReference>
<evidence type="ECO:0000313" key="9">
    <source>
        <dbReference type="Proteomes" id="UP000319342"/>
    </source>
</evidence>
<evidence type="ECO:0000256" key="3">
    <source>
        <dbReference type="ARBA" id="ARBA00022989"/>
    </source>
</evidence>
<feature type="repeat" description="TPR" evidence="5">
    <location>
        <begin position="250"/>
        <end position="283"/>
    </location>
</feature>
<feature type="domain" description="Peptidase S54 rhomboid" evidence="7">
    <location>
        <begin position="48"/>
        <end position="181"/>
    </location>
</feature>
<reference evidence="8 9" key="1">
    <citation type="submission" date="2019-02" db="EMBL/GenBank/DDBJ databases">
        <title>Deep-cultivation of Planctomycetes and their phenomic and genomic characterization uncovers novel biology.</title>
        <authorList>
            <person name="Wiegand S."/>
            <person name="Jogler M."/>
            <person name="Boedeker C."/>
            <person name="Pinto D."/>
            <person name="Vollmers J."/>
            <person name="Rivas-Marin E."/>
            <person name="Kohn T."/>
            <person name="Peeters S.H."/>
            <person name="Heuer A."/>
            <person name="Rast P."/>
            <person name="Oberbeckmann S."/>
            <person name="Bunk B."/>
            <person name="Jeske O."/>
            <person name="Meyerdierks A."/>
            <person name="Storesund J.E."/>
            <person name="Kallscheuer N."/>
            <person name="Luecker S."/>
            <person name="Lage O.M."/>
            <person name="Pohl T."/>
            <person name="Merkel B.J."/>
            <person name="Hornburger P."/>
            <person name="Mueller R.-W."/>
            <person name="Bruemmer F."/>
            <person name="Labrenz M."/>
            <person name="Spormann A.M."/>
            <person name="Op den Camp H."/>
            <person name="Overmann J."/>
            <person name="Amann R."/>
            <person name="Jetten M.S.M."/>
            <person name="Mascher T."/>
            <person name="Medema M.H."/>
            <person name="Devos D.P."/>
            <person name="Kaster A.-K."/>
            <person name="Ovreas L."/>
            <person name="Rohde M."/>
            <person name="Galperin M.Y."/>
            <person name="Jogler C."/>
        </authorList>
    </citation>
    <scope>NUCLEOTIDE SEQUENCE [LARGE SCALE GENOMIC DNA]</scope>
    <source>
        <strain evidence="8 9">Pla163</strain>
    </source>
</reference>
<keyword evidence="2 6" id="KW-0812">Transmembrane</keyword>
<keyword evidence="8" id="KW-0645">Protease</keyword>
<feature type="transmembrane region" description="Helical" evidence="6">
    <location>
        <begin position="51"/>
        <end position="72"/>
    </location>
</feature>
<dbReference type="Proteomes" id="UP000319342">
    <property type="component" value="Chromosome"/>
</dbReference>
<sequence>MNELRPVTTALAAAAAGIFILSQMPDAGTDWDSANWLGHYGLHQIWDGAWWGYLTAVFPHVGVLHLVFNLYWLWALGGELERRLGSVGFLGLAAATAFAASGFEIALMGRTGVGLSGIGYGLFGYFWMRSRFDREFQLAPQIVQLFVIWGLLCIPADLTGLMPIANLAHGGGLVAGVAIAASWHGRPVKWRLGGGALLVLVFAIATLPFHYLPWSAPWLRHEGLRLQVLERNLDAIDLYTRALELEPDDPWTLHNRGVAYQDVGDHVRAAADFARANELDPTIGR</sequence>
<dbReference type="AlphaFoldDB" id="A0A518D167"/>
<evidence type="ECO:0000259" key="7">
    <source>
        <dbReference type="Pfam" id="PF01694"/>
    </source>
</evidence>
<feature type="transmembrane region" description="Helical" evidence="6">
    <location>
        <begin position="107"/>
        <end position="126"/>
    </location>
</feature>
<keyword evidence="3 6" id="KW-1133">Transmembrane helix</keyword>